<evidence type="ECO:0000256" key="8">
    <source>
        <dbReference type="ARBA" id="ARBA00023004"/>
    </source>
</evidence>
<evidence type="ECO:0000256" key="3">
    <source>
        <dbReference type="ARBA" id="ARBA00022448"/>
    </source>
</evidence>
<dbReference type="CDD" id="cd03214">
    <property type="entry name" value="ABC_Iron-Siderophores_B12_Hemin"/>
    <property type="match status" value="1"/>
</dbReference>
<dbReference type="GO" id="GO:0016887">
    <property type="term" value="F:ATP hydrolysis activity"/>
    <property type="evidence" value="ECO:0007669"/>
    <property type="project" value="InterPro"/>
</dbReference>
<evidence type="ECO:0000259" key="11">
    <source>
        <dbReference type="PROSITE" id="PS50893"/>
    </source>
</evidence>
<evidence type="ECO:0000256" key="2">
    <source>
        <dbReference type="ARBA" id="ARBA00005417"/>
    </source>
</evidence>
<keyword evidence="7 12" id="KW-0067">ATP-binding</keyword>
<evidence type="ECO:0000256" key="10">
    <source>
        <dbReference type="ARBA" id="ARBA00023136"/>
    </source>
</evidence>
<reference evidence="12 13" key="1">
    <citation type="submission" date="2019-06" db="EMBL/GenBank/DDBJ databases">
        <title>The draft genome of Rhizobium smilacinae PTYR-5.</title>
        <authorList>
            <person name="Liu L."/>
            <person name="Li L."/>
            <person name="Zhang X."/>
        </authorList>
    </citation>
    <scope>NUCLEOTIDE SEQUENCE [LARGE SCALE GENOMIC DNA]</scope>
    <source>
        <strain evidence="12 13">PTYR-5</strain>
    </source>
</reference>
<dbReference type="EMBL" id="VDMN01000002">
    <property type="protein sequence ID" value="TNM64051.1"/>
    <property type="molecule type" value="Genomic_DNA"/>
</dbReference>
<dbReference type="Pfam" id="PF00005">
    <property type="entry name" value="ABC_tran"/>
    <property type="match status" value="1"/>
</dbReference>
<protein>
    <submittedName>
        <fullName evidence="12">ABC transporter ATP-binding protein</fullName>
    </submittedName>
</protein>
<evidence type="ECO:0000256" key="4">
    <source>
        <dbReference type="ARBA" id="ARBA00022475"/>
    </source>
</evidence>
<comment type="similarity">
    <text evidence="2">Belongs to the ABC transporter superfamily.</text>
</comment>
<dbReference type="GO" id="GO:0005886">
    <property type="term" value="C:plasma membrane"/>
    <property type="evidence" value="ECO:0007669"/>
    <property type="project" value="UniProtKB-SubCell"/>
</dbReference>
<dbReference type="InterPro" id="IPR003439">
    <property type="entry name" value="ABC_transporter-like_ATP-bd"/>
</dbReference>
<dbReference type="InterPro" id="IPR051535">
    <property type="entry name" value="Siderophore_ABC-ATPase"/>
</dbReference>
<comment type="subcellular location">
    <subcellularLocation>
        <location evidence="1">Cell membrane</location>
        <topology evidence="1">Peripheral membrane protein</topology>
    </subcellularLocation>
</comment>
<dbReference type="AlphaFoldDB" id="A0A5C4XMG0"/>
<feature type="domain" description="ABC transporter" evidence="11">
    <location>
        <begin position="5"/>
        <end position="241"/>
    </location>
</feature>
<dbReference type="Proteomes" id="UP000311605">
    <property type="component" value="Unassembled WGS sequence"/>
</dbReference>
<keyword evidence="3" id="KW-0813">Transport</keyword>
<organism evidence="12 13">
    <name type="scientific">Aliirhizobium smilacinae</name>
    <dbReference type="NCBI Taxonomy" id="1395944"/>
    <lineage>
        <taxon>Bacteria</taxon>
        <taxon>Pseudomonadati</taxon>
        <taxon>Pseudomonadota</taxon>
        <taxon>Alphaproteobacteria</taxon>
        <taxon>Hyphomicrobiales</taxon>
        <taxon>Rhizobiaceae</taxon>
        <taxon>Aliirhizobium</taxon>
    </lineage>
</organism>
<dbReference type="FunFam" id="3.40.50.300:FF:000134">
    <property type="entry name" value="Iron-enterobactin ABC transporter ATP-binding protein"/>
    <property type="match status" value="1"/>
</dbReference>
<keyword evidence="10" id="KW-0472">Membrane</keyword>
<keyword evidence="6" id="KW-0547">Nucleotide-binding</keyword>
<accession>A0A5C4XMG0</accession>
<dbReference type="OrthoDB" id="9810077at2"/>
<evidence type="ECO:0000256" key="6">
    <source>
        <dbReference type="ARBA" id="ARBA00022741"/>
    </source>
</evidence>
<evidence type="ECO:0000256" key="7">
    <source>
        <dbReference type="ARBA" id="ARBA00022840"/>
    </source>
</evidence>
<dbReference type="GO" id="GO:0005524">
    <property type="term" value="F:ATP binding"/>
    <property type="evidence" value="ECO:0007669"/>
    <property type="project" value="UniProtKB-KW"/>
</dbReference>
<dbReference type="PROSITE" id="PS50893">
    <property type="entry name" value="ABC_TRANSPORTER_2"/>
    <property type="match status" value="1"/>
</dbReference>
<proteinExistence type="inferred from homology"/>
<dbReference type="InterPro" id="IPR003593">
    <property type="entry name" value="AAA+_ATPase"/>
</dbReference>
<evidence type="ECO:0000256" key="5">
    <source>
        <dbReference type="ARBA" id="ARBA00022496"/>
    </source>
</evidence>
<keyword evidence="4" id="KW-1003">Cell membrane</keyword>
<name>A0A5C4XMG0_9HYPH</name>
<evidence type="ECO:0000256" key="9">
    <source>
        <dbReference type="ARBA" id="ARBA00023065"/>
    </source>
</evidence>
<evidence type="ECO:0000313" key="13">
    <source>
        <dbReference type="Proteomes" id="UP000311605"/>
    </source>
</evidence>
<dbReference type="InterPro" id="IPR027417">
    <property type="entry name" value="P-loop_NTPase"/>
</dbReference>
<keyword evidence="8" id="KW-0408">Iron</keyword>
<comment type="caution">
    <text evidence="12">The sequence shown here is derived from an EMBL/GenBank/DDBJ whole genome shotgun (WGS) entry which is preliminary data.</text>
</comment>
<dbReference type="Gene3D" id="3.40.50.300">
    <property type="entry name" value="P-loop containing nucleotide triphosphate hydrolases"/>
    <property type="match status" value="1"/>
</dbReference>
<dbReference type="PANTHER" id="PTHR42771:SF2">
    <property type="entry name" value="IRON(3+)-HYDROXAMATE IMPORT ATP-BINDING PROTEIN FHUC"/>
    <property type="match status" value="1"/>
</dbReference>
<dbReference type="GO" id="GO:0006826">
    <property type="term" value="P:iron ion transport"/>
    <property type="evidence" value="ECO:0007669"/>
    <property type="project" value="UniProtKB-KW"/>
</dbReference>
<keyword evidence="5" id="KW-0410">Iron transport</keyword>
<evidence type="ECO:0000256" key="1">
    <source>
        <dbReference type="ARBA" id="ARBA00004202"/>
    </source>
</evidence>
<keyword evidence="13" id="KW-1185">Reference proteome</keyword>
<evidence type="ECO:0000313" key="12">
    <source>
        <dbReference type="EMBL" id="TNM64051.1"/>
    </source>
</evidence>
<dbReference type="SMART" id="SM00382">
    <property type="entry name" value="AAA"/>
    <property type="match status" value="1"/>
</dbReference>
<sequence>MPVTLSARDVTFSYGKTEILKRVSAAISPGKLTALVGPNGSGKSTLLAALARFLSPSSGSVELDGRPILSQPTKAVARRLAILPQSPPLPEGITVFELVSRGRYPHSGLLGLWSAADLAAIDTAMGMTGVRDFADRPVSGLSGGQRQRCWIAMALAQETPVLLLDEPTSALDLRYQLEILALLKILSAQHGRTIVVALHDLNLAASHADHMIFFREGVVHGAGATRDVCTATMIEAVFDVAVDVLVDPSSGRQVFVPKLPDVGEGGRHG</sequence>
<gene>
    <name evidence="12" type="ORF">FHP24_12360</name>
</gene>
<keyword evidence="9" id="KW-0406">Ion transport</keyword>
<dbReference type="SUPFAM" id="SSF52540">
    <property type="entry name" value="P-loop containing nucleoside triphosphate hydrolases"/>
    <property type="match status" value="1"/>
</dbReference>
<dbReference type="PANTHER" id="PTHR42771">
    <property type="entry name" value="IRON(3+)-HYDROXAMATE IMPORT ATP-BINDING PROTEIN FHUC"/>
    <property type="match status" value="1"/>
</dbReference>